<comment type="function">
    <text evidence="2 16 17">Catalyzes the decarboxylation of oxaloacetate coupled to Na(+) translocation.</text>
</comment>
<dbReference type="NCBIfam" id="TIGR01195">
    <property type="entry name" value="oadG_fam"/>
    <property type="match status" value="1"/>
</dbReference>
<dbReference type="GO" id="GO:0036376">
    <property type="term" value="P:sodium ion export across plasma membrane"/>
    <property type="evidence" value="ECO:0007669"/>
    <property type="project" value="InterPro"/>
</dbReference>
<proteinExistence type="inferred from homology"/>
<dbReference type="GO" id="GO:0015081">
    <property type="term" value="F:sodium ion transmembrane transporter activity"/>
    <property type="evidence" value="ECO:0007669"/>
    <property type="project" value="UniProtKB-UniRule"/>
</dbReference>
<evidence type="ECO:0000256" key="5">
    <source>
        <dbReference type="ARBA" id="ARBA00011869"/>
    </source>
</evidence>
<dbReference type="GO" id="GO:0015451">
    <property type="term" value="F:decarboxylation-driven active transmembrane transporter activity"/>
    <property type="evidence" value="ECO:0007669"/>
    <property type="project" value="UniProtKB-EC"/>
</dbReference>
<keyword evidence="14 16" id="KW-0739">Sodium transport</keyword>
<keyword evidence="7 16" id="KW-1003">Cell membrane</keyword>
<evidence type="ECO:0000256" key="12">
    <source>
        <dbReference type="ARBA" id="ARBA00023065"/>
    </source>
</evidence>
<evidence type="ECO:0000256" key="9">
    <source>
        <dbReference type="ARBA" id="ARBA00022967"/>
    </source>
</evidence>
<evidence type="ECO:0000256" key="4">
    <source>
        <dbReference type="ARBA" id="ARBA00005844"/>
    </source>
</evidence>
<evidence type="ECO:0000313" key="19">
    <source>
        <dbReference type="Proteomes" id="UP000186895"/>
    </source>
</evidence>
<sequence length="82" mass="8685">MDSLFSEGLTLMAFGMGFVFVFLTLLVFATGIMSRLATRFLPEPVAKAPQPRPQPAAAGGAASNNDEIVAAITAAVHKYRSK</sequence>
<evidence type="ECO:0000256" key="7">
    <source>
        <dbReference type="ARBA" id="ARBA00022475"/>
    </source>
</evidence>
<evidence type="ECO:0000256" key="11">
    <source>
        <dbReference type="ARBA" id="ARBA00023053"/>
    </source>
</evidence>
<dbReference type="Pfam" id="PF04277">
    <property type="entry name" value="OAD_gamma"/>
    <property type="match status" value="1"/>
</dbReference>
<dbReference type="AlphaFoldDB" id="A0A1N6VD89"/>
<evidence type="ECO:0000256" key="16">
    <source>
        <dbReference type="HAMAP-Rule" id="MF_00404"/>
    </source>
</evidence>
<dbReference type="InterPro" id="IPR005899">
    <property type="entry name" value="Na_pump_deCOase"/>
</dbReference>
<comment type="similarity">
    <text evidence="4 16 17">Belongs to the OadG family.</text>
</comment>
<reference evidence="19" key="1">
    <citation type="submission" date="2017-01" db="EMBL/GenBank/DDBJ databases">
        <authorList>
            <person name="Varghese N."/>
            <person name="Submissions S."/>
        </authorList>
    </citation>
    <scope>NUCLEOTIDE SEQUENCE [LARGE SCALE GENOMIC DNA]</scope>
    <source>
        <strain evidence="19">DSM 7027</strain>
    </source>
</reference>
<evidence type="ECO:0000256" key="15">
    <source>
        <dbReference type="ARBA" id="ARBA00048176"/>
    </source>
</evidence>
<dbReference type="eggNOG" id="COG3630">
    <property type="taxonomic scope" value="Bacteria"/>
</dbReference>
<evidence type="ECO:0000313" key="18">
    <source>
        <dbReference type="EMBL" id="SIQ75616.1"/>
    </source>
</evidence>
<dbReference type="GO" id="GO:0008948">
    <property type="term" value="F:oxaloacetate decarboxylase activity"/>
    <property type="evidence" value="ECO:0007669"/>
    <property type="project" value="UniProtKB-UniRule"/>
</dbReference>
<evidence type="ECO:0000256" key="3">
    <source>
        <dbReference type="ARBA" id="ARBA00004162"/>
    </source>
</evidence>
<evidence type="ECO:0000256" key="17">
    <source>
        <dbReference type="RuleBase" id="RU004278"/>
    </source>
</evidence>
<evidence type="ECO:0000256" key="10">
    <source>
        <dbReference type="ARBA" id="ARBA00022989"/>
    </source>
</evidence>
<evidence type="ECO:0000256" key="6">
    <source>
        <dbReference type="ARBA" id="ARBA00022448"/>
    </source>
</evidence>
<evidence type="ECO:0000256" key="13">
    <source>
        <dbReference type="ARBA" id="ARBA00023136"/>
    </source>
</evidence>
<keyword evidence="9 16" id="KW-1278">Translocase</keyword>
<comment type="cofactor">
    <cofactor evidence="1 16 17">
        <name>Na(+)</name>
        <dbReference type="ChEBI" id="CHEBI:29101"/>
    </cofactor>
</comment>
<evidence type="ECO:0000256" key="1">
    <source>
        <dbReference type="ARBA" id="ARBA00001959"/>
    </source>
</evidence>
<comment type="subcellular location">
    <subcellularLocation>
        <location evidence="3 16 17">Cell membrane</location>
        <topology evidence="3 16 17">Single-pass membrane protein</topology>
    </subcellularLocation>
</comment>
<keyword evidence="10 16" id="KW-1133">Transmembrane helix</keyword>
<name>A0A1N6VD89_9GAMM</name>
<evidence type="ECO:0000256" key="2">
    <source>
        <dbReference type="ARBA" id="ARBA00003002"/>
    </source>
</evidence>
<protein>
    <recommendedName>
        <fullName evidence="16">Probable oxaloacetate decarboxylase gamma chain</fullName>
        <ecNumber evidence="16">7.2.4.2</ecNumber>
    </recommendedName>
</protein>
<dbReference type="EMBL" id="FTMN01000008">
    <property type="protein sequence ID" value="SIQ75616.1"/>
    <property type="molecule type" value="Genomic_DNA"/>
</dbReference>
<comment type="subunit">
    <text evidence="5 16">Heterotrimer of an alpha, a beta and a gamma subunit.</text>
</comment>
<keyword evidence="8 16" id="KW-0812">Transmembrane</keyword>
<dbReference type="GO" id="GO:0005886">
    <property type="term" value="C:plasma membrane"/>
    <property type="evidence" value="ECO:0007669"/>
    <property type="project" value="UniProtKB-SubCell"/>
</dbReference>
<keyword evidence="11 16" id="KW-0915">Sodium</keyword>
<keyword evidence="19" id="KW-1185">Reference proteome</keyword>
<evidence type="ECO:0000256" key="8">
    <source>
        <dbReference type="ARBA" id="ARBA00022692"/>
    </source>
</evidence>
<gene>
    <name evidence="16" type="primary">oadG</name>
    <name evidence="18" type="ORF">SAMN05421647_108177</name>
</gene>
<keyword evidence="12 16" id="KW-0406">Ion transport</keyword>
<dbReference type="EC" id="7.2.4.2" evidence="16"/>
<accession>A0A1N6VD89</accession>
<feature type="transmembrane region" description="Helical" evidence="16 17">
    <location>
        <begin position="12"/>
        <end position="32"/>
    </location>
</feature>
<dbReference type="HAMAP" id="MF_00404">
    <property type="entry name" value="OadG"/>
    <property type="match status" value="1"/>
</dbReference>
<comment type="catalytic activity">
    <reaction evidence="15 16 17">
        <text>oxaloacetate + 2 Na(+)(in) + H(+) = pyruvate + 2 Na(+)(out) + CO2</text>
        <dbReference type="Rhea" id="RHEA:57724"/>
        <dbReference type="ChEBI" id="CHEBI:15361"/>
        <dbReference type="ChEBI" id="CHEBI:15378"/>
        <dbReference type="ChEBI" id="CHEBI:16452"/>
        <dbReference type="ChEBI" id="CHEBI:16526"/>
        <dbReference type="ChEBI" id="CHEBI:29101"/>
        <dbReference type="EC" id="7.2.4.2"/>
    </reaction>
</comment>
<evidence type="ECO:0000256" key="14">
    <source>
        <dbReference type="ARBA" id="ARBA00023201"/>
    </source>
</evidence>
<keyword evidence="6 16" id="KW-0813">Transport</keyword>
<dbReference type="STRING" id="49186.SAMN05421647_108177"/>
<organism evidence="18 19">
    <name type="scientific">Marinobacterium stanieri</name>
    <dbReference type="NCBI Taxonomy" id="49186"/>
    <lineage>
        <taxon>Bacteria</taxon>
        <taxon>Pseudomonadati</taxon>
        <taxon>Pseudomonadota</taxon>
        <taxon>Gammaproteobacteria</taxon>
        <taxon>Oceanospirillales</taxon>
        <taxon>Oceanospirillaceae</taxon>
        <taxon>Marinobacterium</taxon>
    </lineage>
</organism>
<dbReference type="RefSeq" id="WP_010322725.1">
    <property type="nucleotide sequence ID" value="NZ_FTMN01000008.1"/>
</dbReference>
<dbReference type="Proteomes" id="UP000186895">
    <property type="component" value="Unassembled WGS sequence"/>
</dbReference>
<dbReference type="InterPro" id="IPR023424">
    <property type="entry name" value="OadG"/>
</dbReference>
<keyword evidence="13 16" id="KW-0472">Membrane</keyword>